<keyword evidence="2" id="KW-1185">Reference proteome</keyword>
<organism evidence="1 2">
    <name type="scientific">Eragrostis curvula</name>
    <name type="common">weeping love grass</name>
    <dbReference type="NCBI Taxonomy" id="38414"/>
    <lineage>
        <taxon>Eukaryota</taxon>
        <taxon>Viridiplantae</taxon>
        <taxon>Streptophyta</taxon>
        <taxon>Embryophyta</taxon>
        <taxon>Tracheophyta</taxon>
        <taxon>Spermatophyta</taxon>
        <taxon>Magnoliopsida</taxon>
        <taxon>Liliopsida</taxon>
        <taxon>Poales</taxon>
        <taxon>Poaceae</taxon>
        <taxon>PACMAD clade</taxon>
        <taxon>Chloridoideae</taxon>
        <taxon>Eragrostideae</taxon>
        <taxon>Eragrostidinae</taxon>
        <taxon>Eragrostis</taxon>
    </lineage>
</organism>
<name>A0A5J9WJW4_9POAL</name>
<evidence type="ECO:0000313" key="2">
    <source>
        <dbReference type="Proteomes" id="UP000324897"/>
    </source>
</evidence>
<proteinExistence type="predicted"/>
<evidence type="ECO:0000313" key="1">
    <source>
        <dbReference type="EMBL" id="TVU48363.1"/>
    </source>
</evidence>
<reference evidence="1 2" key="1">
    <citation type="journal article" date="2019" name="Sci. Rep.">
        <title>A high-quality genome of Eragrostis curvula grass provides insights into Poaceae evolution and supports new strategies to enhance forage quality.</title>
        <authorList>
            <person name="Carballo J."/>
            <person name="Santos B.A.C.M."/>
            <person name="Zappacosta D."/>
            <person name="Garbus I."/>
            <person name="Selva J.P."/>
            <person name="Gallo C.A."/>
            <person name="Diaz A."/>
            <person name="Albertini E."/>
            <person name="Caccamo M."/>
            <person name="Echenique V."/>
        </authorList>
    </citation>
    <scope>NUCLEOTIDE SEQUENCE [LARGE SCALE GENOMIC DNA]</scope>
    <source>
        <strain evidence="2">cv. Victoria</strain>
        <tissue evidence="1">Leaf</tissue>
    </source>
</reference>
<dbReference type="Proteomes" id="UP000324897">
    <property type="component" value="Chromosome 5"/>
</dbReference>
<sequence length="130" mass="13948">SQLPEEVAAIQDAVATTSSRRHDWGLQSPSHPFFLFAAAASHRRGPQMGTAVAGSSNPSPQIVASLVDYACRNIMTSATGELLHKCIVAAASDPDYGQLRSVLCTSARSLRYGGVPRRRFARRVSVKILP</sequence>
<dbReference type="AlphaFoldDB" id="A0A5J9WJW4"/>
<comment type="caution">
    <text evidence="1">The sequence shown here is derived from an EMBL/GenBank/DDBJ whole genome shotgun (WGS) entry which is preliminary data.</text>
</comment>
<accession>A0A5J9WJW4</accession>
<dbReference type="Gramene" id="TVU48363">
    <property type="protein sequence ID" value="TVU48363"/>
    <property type="gene ID" value="EJB05_07997"/>
</dbReference>
<feature type="non-terminal residue" evidence="1">
    <location>
        <position position="1"/>
    </location>
</feature>
<protein>
    <submittedName>
        <fullName evidence="1">Uncharacterized protein</fullName>
    </submittedName>
</protein>
<gene>
    <name evidence="1" type="ORF">EJB05_07997</name>
</gene>
<dbReference type="EMBL" id="RWGY01000004">
    <property type="protein sequence ID" value="TVU48363.1"/>
    <property type="molecule type" value="Genomic_DNA"/>
</dbReference>